<evidence type="ECO:0000256" key="4">
    <source>
        <dbReference type="ARBA" id="ARBA00022806"/>
    </source>
</evidence>
<dbReference type="Pfam" id="PF00270">
    <property type="entry name" value="DEAD"/>
    <property type="match status" value="1"/>
</dbReference>
<evidence type="ECO:0000313" key="13">
    <source>
        <dbReference type="Proteomes" id="UP001292079"/>
    </source>
</evidence>
<keyword evidence="3 7" id="KW-0378">Hydrolase</keyword>
<proteinExistence type="inferred from homology"/>
<organism evidence="12 13">
    <name type="scientific">Schistosoma mekongi</name>
    <name type="common">Parasitic worm</name>
    <dbReference type="NCBI Taxonomy" id="38744"/>
    <lineage>
        <taxon>Eukaryota</taxon>
        <taxon>Metazoa</taxon>
        <taxon>Spiralia</taxon>
        <taxon>Lophotrochozoa</taxon>
        <taxon>Platyhelminthes</taxon>
        <taxon>Trematoda</taxon>
        <taxon>Digenea</taxon>
        <taxon>Strigeidida</taxon>
        <taxon>Schistosomatoidea</taxon>
        <taxon>Schistosomatidae</taxon>
        <taxon>Schistosoma</taxon>
    </lineage>
</organism>
<dbReference type="PROSITE" id="PS51194">
    <property type="entry name" value="HELICASE_CTER"/>
    <property type="match status" value="1"/>
</dbReference>
<dbReference type="SMART" id="SM00487">
    <property type="entry name" value="DEXDc"/>
    <property type="match status" value="1"/>
</dbReference>
<dbReference type="Gene3D" id="3.40.50.300">
    <property type="entry name" value="P-loop containing nucleotide triphosphate hydrolases"/>
    <property type="match status" value="2"/>
</dbReference>
<evidence type="ECO:0000259" key="10">
    <source>
        <dbReference type="PROSITE" id="PS51194"/>
    </source>
</evidence>
<reference evidence="12" key="1">
    <citation type="submission" date="2022-04" db="EMBL/GenBank/DDBJ databases">
        <authorList>
            <person name="Xu L."/>
            <person name="Lv Z."/>
        </authorList>
    </citation>
    <scope>NUCLEOTIDE SEQUENCE</scope>
    <source>
        <strain evidence="12">LV_2022a</strain>
    </source>
</reference>
<evidence type="ECO:0000256" key="8">
    <source>
        <dbReference type="SAM" id="Coils"/>
    </source>
</evidence>
<dbReference type="Pfam" id="PF00271">
    <property type="entry name" value="Helicase_C"/>
    <property type="match status" value="1"/>
</dbReference>
<dbReference type="CDD" id="cd17947">
    <property type="entry name" value="DEADc_DDX27"/>
    <property type="match status" value="1"/>
</dbReference>
<dbReference type="InterPro" id="IPR000629">
    <property type="entry name" value="RNA-helicase_DEAD-box_CS"/>
</dbReference>
<dbReference type="PROSITE" id="PS51192">
    <property type="entry name" value="HELICASE_ATP_BIND_1"/>
    <property type="match status" value="1"/>
</dbReference>
<evidence type="ECO:0000256" key="7">
    <source>
        <dbReference type="RuleBase" id="RU000492"/>
    </source>
</evidence>
<dbReference type="EC" id="3.6.4.13" evidence="1"/>
<dbReference type="SMART" id="SM00490">
    <property type="entry name" value="HELICc"/>
    <property type="match status" value="1"/>
</dbReference>
<dbReference type="InterPro" id="IPR001650">
    <property type="entry name" value="Helicase_C-like"/>
</dbReference>
<feature type="domain" description="Helicase ATP-binding" evidence="9">
    <location>
        <begin position="149"/>
        <end position="326"/>
    </location>
</feature>
<comment type="caution">
    <text evidence="12">The sequence shown here is derived from an EMBL/GenBank/DDBJ whole genome shotgun (WGS) entry which is preliminary data.</text>
</comment>
<evidence type="ECO:0000256" key="5">
    <source>
        <dbReference type="ARBA" id="ARBA00022840"/>
    </source>
</evidence>
<dbReference type="GO" id="GO:0003676">
    <property type="term" value="F:nucleic acid binding"/>
    <property type="evidence" value="ECO:0007669"/>
    <property type="project" value="InterPro"/>
</dbReference>
<keyword evidence="5 7" id="KW-0067">ATP-binding</keyword>
<evidence type="ECO:0000313" key="12">
    <source>
        <dbReference type="EMBL" id="KAK4469173.1"/>
    </source>
</evidence>
<dbReference type="InterPro" id="IPR014001">
    <property type="entry name" value="Helicase_ATP-bd"/>
</dbReference>
<dbReference type="InterPro" id="IPR011545">
    <property type="entry name" value="DEAD/DEAH_box_helicase_dom"/>
</dbReference>
<evidence type="ECO:0000256" key="2">
    <source>
        <dbReference type="ARBA" id="ARBA00022741"/>
    </source>
</evidence>
<feature type="domain" description="Helicase C-terminal" evidence="10">
    <location>
        <begin position="356"/>
        <end position="524"/>
    </location>
</feature>
<dbReference type="PROSITE" id="PS51195">
    <property type="entry name" value="Q_MOTIF"/>
    <property type="match status" value="1"/>
</dbReference>
<accession>A0AAE1Z872</accession>
<feature type="domain" description="DEAD-box RNA helicase Q" evidence="11">
    <location>
        <begin position="118"/>
        <end position="146"/>
    </location>
</feature>
<evidence type="ECO:0000256" key="1">
    <source>
        <dbReference type="ARBA" id="ARBA00012552"/>
    </source>
</evidence>
<name>A0AAE1Z872_SCHME</name>
<gene>
    <name evidence="12" type="ORF">MN116_006752</name>
</gene>
<keyword evidence="13" id="KW-1185">Reference proteome</keyword>
<keyword evidence="8" id="KW-0175">Coiled coil</keyword>
<dbReference type="InterPro" id="IPR050079">
    <property type="entry name" value="DEAD_box_RNA_helicase"/>
</dbReference>
<evidence type="ECO:0000259" key="11">
    <source>
        <dbReference type="PROSITE" id="PS51195"/>
    </source>
</evidence>
<dbReference type="GO" id="GO:0005524">
    <property type="term" value="F:ATP binding"/>
    <property type="evidence" value="ECO:0007669"/>
    <property type="project" value="UniProtKB-KW"/>
</dbReference>
<reference evidence="12" key="2">
    <citation type="journal article" date="2023" name="Infect Dis Poverty">
        <title>Chromosome-scale genome of the human blood fluke Schistosoma mekongi and its implications for public health.</title>
        <authorList>
            <person name="Zhou M."/>
            <person name="Xu L."/>
            <person name="Xu D."/>
            <person name="Chen W."/>
            <person name="Khan J."/>
            <person name="Hu Y."/>
            <person name="Huang H."/>
            <person name="Wei H."/>
            <person name="Zhang Y."/>
            <person name="Chusongsang P."/>
            <person name="Tanasarnprasert K."/>
            <person name="Hu X."/>
            <person name="Limpanont Y."/>
            <person name="Lv Z."/>
        </authorList>
    </citation>
    <scope>NUCLEOTIDE SEQUENCE</scope>
    <source>
        <strain evidence="12">LV_2022a</strain>
    </source>
</reference>
<evidence type="ECO:0000256" key="6">
    <source>
        <dbReference type="PROSITE-ProRule" id="PRU00552"/>
    </source>
</evidence>
<protein>
    <recommendedName>
        <fullName evidence="1">RNA helicase</fullName>
        <ecNumber evidence="1">3.6.4.13</ecNumber>
    </recommendedName>
</protein>
<dbReference type="InterPro" id="IPR027417">
    <property type="entry name" value="P-loop_NTPase"/>
</dbReference>
<dbReference type="PANTHER" id="PTHR47959:SF1">
    <property type="entry name" value="ATP-DEPENDENT RNA HELICASE DBPA"/>
    <property type="match status" value="1"/>
</dbReference>
<dbReference type="PROSITE" id="PS00039">
    <property type="entry name" value="DEAD_ATP_HELICASE"/>
    <property type="match status" value="1"/>
</dbReference>
<feature type="coiled-coil region" evidence="8">
    <location>
        <begin position="543"/>
        <end position="570"/>
    </location>
</feature>
<sequence>MFGICDVSTSCKTAPSLEVSQQNDTSLPVDAGVSLSTSIPITKLVDTLIETYRKDISSDENVDIFKKVIPPEFPEGEGPTEFTGDFVVILTKKLKTLFEKKPDKFSFARAVSKYKQVSSFMGLKLAKPLLKSLTEMSLDKPTPIQCACIPVALLHHDICACARTGSGKTLAFLLPILERLAKKPSGLNHAITRALVISPTRELAVQIFNVAEKLVKYCPKLRIQLAAGGLDLHSQEAALRLNPDLVIATPGRLIDHLSNAPSFNLQHIEYLVLDEADKLLDEYFTEQIGEIIKFCSTKRQTLLFSATMTESVKELAVLSLRDPVQVFLNQTTAVAESLHQEFVRIRPHRENDRQAVVVALLMRYFRQRTIVFLPTKKDCHRMYIMLGLLGIPCAELHGNMTQAQRLEALQRFSSVNENDDSKTKSTVDQLSRMNTNDIRPADILLATDLASRGLDIPNVQTVINYTLPQTMKQYVHRVGRTARFMNVGRAVSLVGEDDRKVMKEIMKEAPYPVKARVIAPDVIASYQSKITRLEPIIGRILTAEAEERELRAAQSQLFKAEELVSSMKSETVPLSCVQRRVDWFIERKRDKKTIGRKLKVSRWKKRKTSYESDSE</sequence>
<dbReference type="InterPro" id="IPR014014">
    <property type="entry name" value="RNA_helicase_DEAD_Q_motif"/>
</dbReference>
<dbReference type="GO" id="GO:0005829">
    <property type="term" value="C:cytosol"/>
    <property type="evidence" value="ECO:0007669"/>
    <property type="project" value="TreeGrafter"/>
</dbReference>
<evidence type="ECO:0000259" key="9">
    <source>
        <dbReference type="PROSITE" id="PS51192"/>
    </source>
</evidence>
<keyword evidence="4 7" id="KW-0347">Helicase</keyword>
<dbReference type="AlphaFoldDB" id="A0AAE1Z872"/>
<feature type="short sequence motif" description="Q motif" evidence="6">
    <location>
        <begin position="118"/>
        <end position="146"/>
    </location>
</feature>
<keyword evidence="2 7" id="KW-0547">Nucleotide-binding</keyword>
<comment type="similarity">
    <text evidence="7">Belongs to the DEAD box helicase family.</text>
</comment>
<dbReference type="SUPFAM" id="SSF52540">
    <property type="entry name" value="P-loop containing nucleoside triphosphate hydrolases"/>
    <property type="match status" value="2"/>
</dbReference>
<dbReference type="Proteomes" id="UP001292079">
    <property type="component" value="Unassembled WGS sequence"/>
</dbReference>
<evidence type="ECO:0000256" key="3">
    <source>
        <dbReference type="ARBA" id="ARBA00022801"/>
    </source>
</evidence>
<dbReference type="EMBL" id="JALJAT010000005">
    <property type="protein sequence ID" value="KAK4469173.1"/>
    <property type="molecule type" value="Genomic_DNA"/>
</dbReference>
<dbReference type="PANTHER" id="PTHR47959">
    <property type="entry name" value="ATP-DEPENDENT RNA HELICASE RHLE-RELATED"/>
    <property type="match status" value="1"/>
</dbReference>
<dbReference type="CDD" id="cd18787">
    <property type="entry name" value="SF2_C_DEAD"/>
    <property type="match status" value="1"/>
</dbReference>
<dbReference type="GO" id="GO:0003724">
    <property type="term" value="F:RNA helicase activity"/>
    <property type="evidence" value="ECO:0007669"/>
    <property type="project" value="UniProtKB-EC"/>
</dbReference>
<dbReference type="GO" id="GO:0016787">
    <property type="term" value="F:hydrolase activity"/>
    <property type="evidence" value="ECO:0007669"/>
    <property type="project" value="UniProtKB-KW"/>
</dbReference>